<name>A0A259TYZ2_9BACT</name>
<dbReference type="Pfam" id="PF13584">
    <property type="entry name" value="BatD"/>
    <property type="match status" value="1"/>
</dbReference>
<dbReference type="InterPro" id="IPR025738">
    <property type="entry name" value="BatD"/>
</dbReference>
<evidence type="ECO:0000256" key="3">
    <source>
        <dbReference type="SAM" id="SignalP"/>
    </source>
</evidence>
<dbReference type="Proteomes" id="UP000216446">
    <property type="component" value="Unassembled WGS sequence"/>
</dbReference>
<evidence type="ECO:0000313" key="5">
    <source>
        <dbReference type="Proteomes" id="UP000216446"/>
    </source>
</evidence>
<feature type="transmembrane region" description="Helical" evidence="2">
    <location>
        <begin position="436"/>
        <end position="457"/>
    </location>
</feature>
<evidence type="ECO:0000256" key="2">
    <source>
        <dbReference type="SAM" id="Phobius"/>
    </source>
</evidence>
<sequence length="568" mass="61094">MLRGLALLLLSLAVASGVHAQVSASAYADRTVLSEGEVLTFTLEVTGVDDLGTVTPPVPSRHLRLESTTPNLRSRTTFGAQTRITLGWRYRAVDTGPAELGVMSFRAAGQFFTTDPIQIDVTSRRPAQPRQRPLVQVPNSPIGSGSLFVRAVPRKTQAVVGEQIVVDYVLYFDPARVSPRQATATGTWDAPGFWREEMDVPTRDTYPRPATLGGRELRAVTIRRLALFPARAGELELAAMDFEIEIRETDTTDPFAPFFSPFRSRRVDRSATAPAVAIDVRSLPPGAPDGFGGAVGSFEMSARTAPLAAQPGDPVELILTLRGTGNAATLTAPEIDAPQGVDVYDPTSERSTDTARSPLVSVRQFTYTFVPQGGSFEIPEITWSYFDPEAGAYRTLREGPFEIRVDGAPLAAASGAGADDVDARWQRMRGLSTTPLWGVLAVGLALPAIAGLGLLGVRRRRQRPSRADAPDAASRLKRASDRPPKEQAAEAERVIRETLADPIGPLARTLPRRELVARAERLQGSDAARALDRVLAQCEAARYAGETGASDLAADARQALKPFGLGAR</sequence>
<dbReference type="PANTHER" id="PTHR40940:SF2">
    <property type="entry name" value="BATD"/>
    <property type="match status" value="1"/>
</dbReference>
<evidence type="ECO:0008006" key="6">
    <source>
        <dbReference type="Google" id="ProtNLM"/>
    </source>
</evidence>
<gene>
    <name evidence="4" type="ORF">BSZ36_08430</name>
</gene>
<keyword evidence="3" id="KW-0732">Signal</keyword>
<feature type="compositionally biased region" description="Basic and acidic residues" evidence="1">
    <location>
        <begin position="478"/>
        <end position="489"/>
    </location>
</feature>
<dbReference type="PANTHER" id="PTHR40940">
    <property type="entry name" value="PROTEIN BATD-RELATED"/>
    <property type="match status" value="1"/>
</dbReference>
<feature type="region of interest" description="Disordered" evidence="1">
    <location>
        <begin position="460"/>
        <end position="489"/>
    </location>
</feature>
<keyword evidence="2" id="KW-0472">Membrane</keyword>
<reference evidence="4 5" key="1">
    <citation type="submission" date="2016-11" db="EMBL/GenBank/DDBJ databases">
        <title>Study of marine rhodopsin-containing bacteria.</title>
        <authorList>
            <person name="Yoshizawa S."/>
            <person name="Kumagai Y."/>
            <person name="Kogure K."/>
        </authorList>
    </citation>
    <scope>NUCLEOTIDE SEQUENCE [LARGE SCALE GENOMIC DNA]</scope>
    <source>
        <strain evidence="4 5">SG-29</strain>
    </source>
</reference>
<proteinExistence type="predicted"/>
<organism evidence="4 5">
    <name type="scientific">Rubricoccus marinus</name>
    <dbReference type="NCBI Taxonomy" id="716817"/>
    <lineage>
        <taxon>Bacteria</taxon>
        <taxon>Pseudomonadati</taxon>
        <taxon>Rhodothermota</taxon>
        <taxon>Rhodothermia</taxon>
        <taxon>Rhodothermales</taxon>
        <taxon>Rubricoccaceae</taxon>
        <taxon>Rubricoccus</taxon>
    </lineage>
</organism>
<keyword evidence="2" id="KW-0812">Transmembrane</keyword>
<evidence type="ECO:0000313" key="4">
    <source>
        <dbReference type="EMBL" id="OZC02995.1"/>
    </source>
</evidence>
<dbReference type="EMBL" id="MQWB01000001">
    <property type="protein sequence ID" value="OZC02995.1"/>
    <property type="molecule type" value="Genomic_DNA"/>
</dbReference>
<feature type="signal peptide" evidence="3">
    <location>
        <begin position="1"/>
        <end position="20"/>
    </location>
</feature>
<keyword evidence="2" id="KW-1133">Transmembrane helix</keyword>
<protein>
    <recommendedName>
        <fullName evidence="6">Protein BatD</fullName>
    </recommendedName>
</protein>
<dbReference type="OrthoDB" id="2079210at2"/>
<evidence type="ECO:0000256" key="1">
    <source>
        <dbReference type="SAM" id="MobiDB-lite"/>
    </source>
</evidence>
<comment type="caution">
    <text evidence="4">The sequence shown here is derived from an EMBL/GenBank/DDBJ whole genome shotgun (WGS) entry which is preliminary data.</text>
</comment>
<dbReference type="InParanoid" id="A0A259TYZ2"/>
<accession>A0A259TYZ2</accession>
<keyword evidence="5" id="KW-1185">Reference proteome</keyword>
<feature type="chain" id="PRO_5012266304" description="Protein BatD" evidence="3">
    <location>
        <begin position="21"/>
        <end position="568"/>
    </location>
</feature>
<dbReference type="AlphaFoldDB" id="A0A259TYZ2"/>
<dbReference type="RefSeq" id="WP_094547832.1">
    <property type="nucleotide sequence ID" value="NZ_MQWB01000001.1"/>
</dbReference>